<name>A0A445IWL7_GLYSO</name>
<gene>
    <name evidence="1" type="ORF">D0Y65_023145</name>
</gene>
<dbReference type="Proteomes" id="UP000289340">
    <property type="component" value="Chromosome 9"/>
</dbReference>
<evidence type="ECO:0000313" key="2">
    <source>
        <dbReference type="Proteomes" id="UP000289340"/>
    </source>
</evidence>
<dbReference type="AlphaFoldDB" id="A0A445IWL7"/>
<organism evidence="1 2">
    <name type="scientific">Glycine soja</name>
    <name type="common">Wild soybean</name>
    <dbReference type="NCBI Taxonomy" id="3848"/>
    <lineage>
        <taxon>Eukaryota</taxon>
        <taxon>Viridiplantae</taxon>
        <taxon>Streptophyta</taxon>
        <taxon>Embryophyta</taxon>
        <taxon>Tracheophyta</taxon>
        <taxon>Spermatophyta</taxon>
        <taxon>Magnoliopsida</taxon>
        <taxon>eudicotyledons</taxon>
        <taxon>Gunneridae</taxon>
        <taxon>Pentapetalae</taxon>
        <taxon>rosids</taxon>
        <taxon>fabids</taxon>
        <taxon>Fabales</taxon>
        <taxon>Fabaceae</taxon>
        <taxon>Papilionoideae</taxon>
        <taxon>50 kb inversion clade</taxon>
        <taxon>NPAAA clade</taxon>
        <taxon>indigoferoid/millettioid clade</taxon>
        <taxon>Phaseoleae</taxon>
        <taxon>Glycine</taxon>
        <taxon>Glycine subgen. Soja</taxon>
    </lineage>
</organism>
<dbReference type="PANTHER" id="PTHR33484">
    <property type="entry name" value="BNAC07G33360D PROTEIN"/>
    <property type="match status" value="1"/>
</dbReference>
<protein>
    <submittedName>
        <fullName evidence="1">Uncharacterized protein</fullName>
    </submittedName>
</protein>
<evidence type="ECO:0000313" key="1">
    <source>
        <dbReference type="EMBL" id="RZB90544.1"/>
    </source>
</evidence>
<comment type="caution">
    <text evidence="1">The sequence shown here is derived from an EMBL/GenBank/DDBJ whole genome shotgun (WGS) entry which is preliminary data.</text>
</comment>
<sequence>MAPPPSGLRKIGAEGFALIDKLYAPPRRSSTVNEPFHGPAVNSMDICLDLRFLFRSKKQDNKHTHTLKDHQLPLKLVSLVLLLSIIKSSMAPPTDLRVIASEGFDLIDRFYGPSAQSRPKRNGVFPSRQGPWVVQVPNDELEEPMSVINSRDAAARYGGITIVNYPKPQTRLARSFKP</sequence>
<dbReference type="PANTHER" id="PTHR33484:SF12">
    <property type="entry name" value="AP2_ERF DOMAIN-CONTAINING PROTEIN"/>
    <property type="match status" value="1"/>
</dbReference>
<accession>A0A445IWL7</accession>
<reference evidence="1 2" key="1">
    <citation type="submission" date="2018-09" db="EMBL/GenBank/DDBJ databases">
        <title>A high-quality reference genome of wild soybean provides a powerful tool to mine soybean genomes.</title>
        <authorList>
            <person name="Xie M."/>
            <person name="Chung C.Y.L."/>
            <person name="Li M.-W."/>
            <person name="Wong F.-L."/>
            <person name="Chan T.-F."/>
            <person name="Lam H.-M."/>
        </authorList>
    </citation>
    <scope>NUCLEOTIDE SEQUENCE [LARGE SCALE GENOMIC DNA]</scope>
    <source>
        <strain evidence="2">cv. W05</strain>
        <tissue evidence="1">Hypocotyl of etiolated seedlings</tissue>
    </source>
</reference>
<dbReference type="EMBL" id="QZWG01000009">
    <property type="protein sequence ID" value="RZB90544.1"/>
    <property type="molecule type" value="Genomic_DNA"/>
</dbReference>
<proteinExistence type="predicted"/>
<keyword evidence="2" id="KW-1185">Reference proteome</keyword>